<gene>
    <name evidence="2" type="ORF">COM96_07385</name>
</gene>
<feature type="transmembrane region" description="Helical" evidence="1">
    <location>
        <begin position="39"/>
        <end position="62"/>
    </location>
</feature>
<reference evidence="2 3" key="1">
    <citation type="submission" date="2017-09" db="EMBL/GenBank/DDBJ databases">
        <title>Large-scale bioinformatics analysis of Bacillus genomes uncovers conserved roles of natural products in bacterial physiology.</title>
        <authorList>
            <consortium name="Agbiome Team Llc"/>
            <person name="Bleich R.M."/>
            <person name="Grubbs K.J."/>
            <person name="Santa Maria K.C."/>
            <person name="Allen S.E."/>
            <person name="Farag S."/>
            <person name="Shank E.A."/>
            <person name="Bowers A."/>
        </authorList>
    </citation>
    <scope>NUCLEOTIDE SEQUENCE [LARGE SCALE GENOMIC DNA]</scope>
    <source>
        <strain evidence="2 3">AFS096845</strain>
    </source>
</reference>
<evidence type="ECO:0000313" key="2">
    <source>
        <dbReference type="EMBL" id="PEC22598.1"/>
    </source>
</evidence>
<evidence type="ECO:0000256" key="1">
    <source>
        <dbReference type="SAM" id="Phobius"/>
    </source>
</evidence>
<keyword evidence="1" id="KW-0472">Membrane</keyword>
<keyword evidence="1" id="KW-1133">Transmembrane helix</keyword>
<sequence>MNLKNISVRLLLVQLFSLVLELFISSSRMLFLPRFVDDSFGLLEISVTTPLLLFIGVIMTYLKKRPLYNKNETNYSF</sequence>
<proteinExistence type="predicted"/>
<dbReference type="AlphaFoldDB" id="A0A2A7I042"/>
<organism evidence="2 3">
    <name type="scientific">Bacillus cereus</name>
    <dbReference type="NCBI Taxonomy" id="1396"/>
    <lineage>
        <taxon>Bacteria</taxon>
        <taxon>Bacillati</taxon>
        <taxon>Bacillota</taxon>
        <taxon>Bacilli</taxon>
        <taxon>Bacillales</taxon>
        <taxon>Bacillaceae</taxon>
        <taxon>Bacillus</taxon>
        <taxon>Bacillus cereus group</taxon>
    </lineage>
</organism>
<evidence type="ECO:0000313" key="3">
    <source>
        <dbReference type="Proteomes" id="UP000220006"/>
    </source>
</evidence>
<protein>
    <submittedName>
        <fullName evidence="2">Uncharacterized protein</fullName>
    </submittedName>
</protein>
<name>A0A2A7I042_BACCE</name>
<dbReference type="EMBL" id="NVLK01000016">
    <property type="protein sequence ID" value="PEC22598.1"/>
    <property type="molecule type" value="Genomic_DNA"/>
</dbReference>
<accession>A0A2A7I042</accession>
<keyword evidence="1" id="KW-0812">Transmembrane</keyword>
<comment type="caution">
    <text evidence="2">The sequence shown here is derived from an EMBL/GenBank/DDBJ whole genome shotgun (WGS) entry which is preliminary data.</text>
</comment>
<dbReference type="Proteomes" id="UP000220006">
    <property type="component" value="Unassembled WGS sequence"/>
</dbReference>